<keyword evidence="2" id="KW-1185">Reference proteome</keyword>
<dbReference type="Gene3D" id="3.30.420.10">
    <property type="entry name" value="Ribonuclease H-like superfamily/Ribonuclease H"/>
    <property type="match status" value="1"/>
</dbReference>
<dbReference type="Pfam" id="PF03184">
    <property type="entry name" value="DDE_1"/>
    <property type="match status" value="1"/>
</dbReference>
<dbReference type="InterPro" id="IPR004875">
    <property type="entry name" value="DDE_SF_endonuclease_dom"/>
</dbReference>
<dbReference type="InterPro" id="IPR036397">
    <property type="entry name" value="RNaseH_sf"/>
</dbReference>
<reference evidence="3 4" key="1">
    <citation type="submission" date="2025-04" db="UniProtKB">
        <authorList>
            <consortium name="RefSeq"/>
        </authorList>
    </citation>
    <scope>IDENTIFICATION</scope>
</reference>
<dbReference type="Proteomes" id="UP000694920">
    <property type="component" value="Unplaced"/>
</dbReference>
<dbReference type="KEGG" id="ccin:112494758"/>
<organism evidence="2 3">
    <name type="scientific">Cephus cinctus</name>
    <name type="common">Wheat stem sawfly</name>
    <dbReference type="NCBI Taxonomy" id="211228"/>
    <lineage>
        <taxon>Eukaryota</taxon>
        <taxon>Metazoa</taxon>
        <taxon>Ecdysozoa</taxon>
        <taxon>Arthropoda</taxon>
        <taxon>Hexapoda</taxon>
        <taxon>Insecta</taxon>
        <taxon>Pterygota</taxon>
        <taxon>Neoptera</taxon>
        <taxon>Endopterygota</taxon>
        <taxon>Hymenoptera</taxon>
        <taxon>Cephoidea</taxon>
        <taxon>Cephidae</taxon>
        <taxon>Cephus</taxon>
    </lineage>
</organism>
<name>A0AAJ7W4E3_CEPCN</name>
<evidence type="ECO:0000259" key="1">
    <source>
        <dbReference type="Pfam" id="PF03184"/>
    </source>
</evidence>
<accession>A0AAJ7W4E3</accession>
<proteinExistence type="predicted"/>
<evidence type="ECO:0000313" key="3">
    <source>
        <dbReference type="RefSeq" id="XP_024943537.1"/>
    </source>
</evidence>
<dbReference type="GeneID" id="112494758"/>
<evidence type="ECO:0000313" key="4">
    <source>
        <dbReference type="RefSeq" id="XP_024943538.1"/>
    </source>
</evidence>
<dbReference type="GO" id="GO:0005634">
    <property type="term" value="C:nucleus"/>
    <property type="evidence" value="ECO:0007669"/>
    <property type="project" value="TreeGrafter"/>
</dbReference>
<protein>
    <submittedName>
        <fullName evidence="3 4">Jerky protein homolog-like isoform X1</fullName>
    </submittedName>
</protein>
<dbReference type="InterPro" id="IPR050863">
    <property type="entry name" value="CenT-Element_Derived"/>
</dbReference>
<dbReference type="RefSeq" id="XP_024943538.1">
    <property type="nucleotide sequence ID" value="XM_025087770.1"/>
</dbReference>
<dbReference type="GO" id="GO:0003677">
    <property type="term" value="F:DNA binding"/>
    <property type="evidence" value="ECO:0007669"/>
    <property type="project" value="TreeGrafter"/>
</dbReference>
<dbReference type="AlphaFoldDB" id="A0AAJ7W4E3"/>
<dbReference type="PANTHER" id="PTHR19303">
    <property type="entry name" value="TRANSPOSON"/>
    <property type="match status" value="1"/>
</dbReference>
<evidence type="ECO:0000313" key="2">
    <source>
        <dbReference type="Proteomes" id="UP000694920"/>
    </source>
</evidence>
<dbReference type="RefSeq" id="XP_024943537.1">
    <property type="nucleotide sequence ID" value="XM_025087769.1"/>
</dbReference>
<sequence length="272" mass="31046">MNREIFLDWYTNEFIPLVKAKKMKTNDHGKVLLLLDNAPSHPPVNVLNAVDENFSVKYLPPNVTAIVQPMDQGVIGTVKKLHRKHLARRLLLDHEGRVEDFLKALTLNDCCYMISDAWEEITNSNLSKAWKVFFPHATIPDNDEDAANKVANQMQEAVIDTRLIFVQMPELNVSETEIISWIEEDHNLPGWEPLSDEAIIGMVEKNYTISSSPSKAEDQTESISRSHGACHILSAINDVAVWYEKHKNCRLEDQTVLAKIRNIYGKRKTFLL</sequence>
<gene>
    <name evidence="3 4" type="primary">LOC112494758</name>
</gene>
<feature type="domain" description="DDE-1" evidence="1">
    <location>
        <begin position="1"/>
        <end position="130"/>
    </location>
</feature>
<dbReference type="PANTHER" id="PTHR19303:SF73">
    <property type="entry name" value="PROTEIN PDC2"/>
    <property type="match status" value="1"/>
</dbReference>